<name>A0A0B5CND4_NEIEG</name>
<keyword evidence="3" id="KW-1185">Reference proteome</keyword>
<protein>
    <submittedName>
        <fullName evidence="2">Sulfate transporter</fullName>
    </submittedName>
</protein>
<evidence type="ECO:0000259" key="1">
    <source>
        <dbReference type="Pfam" id="PF13466"/>
    </source>
</evidence>
<dbReference type="EMBL" id="CP007726">
    <property type="protein sequence ID" value="AJE17741.1"/>
    <property type="molecule type" value="Genomic_DNA"/>
</dbReference>
<dbReference type="Pfam" id="PF13466">
    <property type="entry name" value="STAS_2"/>
    <property type="match status" value="1"/>
</dbReference>
<accession>A0A0B5CND4</accession>
<dbReference type="KEGG" id="nel:NELON_01805"/>
<feature type="domain" description="MlaB-like STAS" evidence="1">
    <location>
        <begin position="10"/>
        <end position="84"/>
    </location>
</feature>
<reference evidence="3" key="1">
    <citation type="submission" date="2014-05" db="EMBL/GenBank/DDBJ databases">
        <title>Complete Genome sequence of Neisseria elongata subsp. glycolytica.</title>
        <authorList>
            <person name="Veyrier F.J."/>
            <person name="Taha M.-K."/>
        </authorList>
    </citation>
    <scope>NUCLEOTIDE SEQUENCE [LARGE SCALE GENOMIC DNA]</scope>
    <source>
        <strain evidence="3">ATCC 29315</strain>
    </source>
</reference>
<evidence type="ECO:0000313" key="3">
    <source>
        <dbReference type="Proteomes" id="UP000031392"/>
    </source>
</evidence>
<dbReference type="RefSeq" id="WP_040665918.1">
    <property type="nucleotide sequence ID" value="NZ_CP007726.1"/>
</dbReference>
<dbReference type="PATRIC" id="fig|546263.7.peg.386"/>
<organism evidence="2 3">
    <name type="scientific">Neisseria elongata subsp. glycolytica ATCC 29315</name>
    <dbReference type="NCBI Taxonomy" id="546263"/>
    <lineage>
        <taxon>Bacteria</taxon>
        <taxon>Pseudomonadati</taxon>
        <taxon>Pseudomonadota</taxon>
        <taxon>Betaproteobacteria</taxon>
        <taxon>Neisseriales</taxon>
        <taxon>Neisseriaceae</taxon>
        <taxon>Neisseria</taxon>
    </lineage>
</organism>
<sequence length="91" mass="10010">MNCKICDGILHLDGEITVKTVHGSAYRQFVQLSGGDIKAVDLSAVSRADSACLSLLFSVLRRNGSRPELRHMPPAVADLAELYEVREWITP</sequence>
<evidence type="ECO:0000313" key="2">
    <source>
        <dbReference type="EMBL" id="AJE17741.1"/>
    </source>
</evidence>
<dbReference type="InterPro" id="IPR058548">
    <property type="entry name" value="MlaB-like_STAS"/>
</dbReference>
<dbReference type="Gene3D" id="3.30.750.24">
    <property type="entry name" value="STAS domain"/>
    <property type="match status" value="1"/>
</dbReference>
<proteinExistence type="predicted"/>
<gene>
    <name evidence="2" type="ORF">NELON_01805</name>
</gene>
<dbReference type="Proteomes" id="UP000031392">
    <property type="component" value="Chromosome"/>
</dbReference>
<dbReference type="InterPro" id="IPR036513">
    <property type="entry name" value="STAS_dom_sf"/>
</dbReference>
<dbReference type="SUPFAM" id="SSF52091">
    <property type="entry name" value="SpoIIaa-like"/>
    <property type="match status" value="1"/>
</dbReference>
<reference evidence="2 3" key="2">
    <citation type="journal article" date="2015" name="PLoS Genet.">
        <title>Common Cell Shape Evolution of Two Nasopharyngeal Pathogens.</title>
        <authorList>
            <person name="Veyrier F.J."/>
            <person name="Biais N."/>
            <person name="Morales P."/>
            <person name="Belkacem N."/>
            <person name="Guilhen C."/>
            <person name="Ranjeva S."/>
            <person name="Sismeiro O."/>
            <person name="Pehau-Arnaudet G."/>
            <person name="Rocha E.P."/>
            <person name="Werts C."/>
            <person name="Taha M.K."/>
            <person name="Boneca I.G."/>
        </authorList>
    </citation>
    <scope>NUCLEOTIDE SEQUENCE [LARGE SCALE GENOMIC DNA]</scope>
    <source>
        <strain evidence="2 3">ATCC 29315</strain>
    </source>
</reference>
<dbReference type="HOGENOM" id="CLU_115403_13_3_4"/>
<dbReference type="AlphaFoldDB" id="A0A0B5CND4"/>